<dbReference type="EMBL" id="GAKP01000025">
    <property type="protein sequence ID" value="JAC58927.1"/>
    <property type="molecule type" value="Transcribed_RNA"/>
</dbReference>
<sequence length="99" mass="11188">MSAREKCAGMWEQGAEVKLNSKHKKRHETAKQIKINRLSLKSVSASKHLCGSVCVQQRCVTNACISEVVAIRAEAQQHMLLQQRAIGHLMQMKAINHRR</sequence>
<accession>A0A034WYQ8</accession>
<organism evidence="1">
    <name type="scientific">Bactrocera dorsalis</name>
    <name type="common">Oriental fruit fly</name>
    <name type="synonym">Dacus dorsalis</name>
    <dbReference type="NCBI Taxonomy" id="27457"/>
    <lineage>
        <taxon>Eukaryota</taxon>
        <taxon>Metazoa</taxon>
        <taxon>Ecdysozoa</taxon>
        <taxon>Arthropoda</taxon>
        <taxon>Hexapoda</taxon>
        <taxon>Insecta</taxon>
        <taxon>Pterygota</taxon>
        <taxon>Neoptera</taxon>
        <taxon>Endopterygota</taxon>
        <taxon>Diptera</taxon>
        <taxon>Brachycera</taxon>
        <taxon>Muscomorpha</taxon>
        <taxon>Tephritoidea</taxon>
        <taxon>Tephritidae</taxon>
        <taxon>Bactrocera</taxon>
        <taxon>Bactrocera</taxon>
    </lineage>
</organism>
<reference evidence="1" key="1">
    <citation type="journal article" date="2014" name="BMC Genomics">
        <title>Characterizing the developmental transcriptome of the oriental fruit fly, Bactrocera dorsalis (Diptera: Tephritidae) through comparative genomic analysis with Drosophila melanogaster utilizing modENCODE datasets.</title>
        <authorList>
            <person name="Geib S.M."/>
            <person name="Calla B."/>
            <person name="Hall B."/>
            <person name="Hou S."/>
            <person name="Manoukis N.C."/>
        </authorList>
    </citation>
    <scope>NUCLEOTIDE SEQUENCE</scope>
    <source>
        <strain evidence="1">Punador</strain>
    </source>
</reference>
<proteinExistence type="predicted"/>
<evidence type="ECO:0000313" key="1">
    <source>
        <dbReference type="EMBL" id="JAC58928.1"/>
    </source>
</evidence>
<name>A0A034WYQ8_BACDO</name>
<protein>
    <submittedName>
        <fullName evidence="1">Uncharacterized protein</fullName>
    </submittedName>
</protein>
<dbReference type="AlphaFoldDB" id="A0A034WYQ8"/>
<dbReference type="EMBL" id="GAKP01000024">
    <property type="protein sequence ID" value="JAC58928.1"/>
    <property type="molecule type" value="Transcribed_RNA"/>
</dbReference>